<keyword evidence="2" id="KW-0274">FAD</keyword>
<proteinExistence type="predicted"/>
<evidence type="ECO:0000313" key="7">
    <source>
        <dbReference type="Proteomes" id="UP000059425"/>
    </source>
</evidence>
<dbReference type="InterPro" id="IPR016156">
    <property type="entry name" value="FAD/NAD-linked_Rdtase_dimer_sf"/>
</dbReference>
<dbReference type="PANTHER" id="PTHR43755">
    <property type="match status" value="1"/>
</dbReference>
<dbReference type="Proteomes" id="UP000059425">
    <property type="component" value="Chromosome"/>
</dbReference>
<dbReference type="InterPro" id="IPR015323">
    <property type="entry name" value="FlavoCytC_S_DH_flav-bd"/>
</dbReference>
<evidence type="ECO:0000313" key="6">
    <source>
        <dbReference type="EMBL" id="ALI10207.1"/>
    </source>
</evidence>
<dbReference type="AlphaFoldDB" id="A0A0N9X4M7"/>
<evidence type="ECO:0000259" key="3">
    <source>
        <dbReference type="Pfam" id="PF07992"/>
    </source>
</evidence>
<dbReference type="SUPFAM" id="SSF51905">
    <property type="entry name" value="FAD/NAD(P)-binding domain"/>
    <property type="match status" value="2"/>
</dbReference>
<dbReference type="GO" id="GO:0050660">
    <property type="term" value="F:flavin adenine dinucleotide binding"/>
    <property type="evidence" value="ECO:0007669"/>
    <property type="project" value="InterPro"/>
</dbReference>
<reference evidence="6 7" key="2">
    <citation type="journal article" date="2018" name="Nature">
        <title>Mutant phenotypes for thousands of bacterial genes of unknown function.</title>
        <authorList>
            <person name="Price M.N."/>
            <person name="Wetmore K.M."/>
            <person name="Waters R.J."/>
            <person name="Callaghan M."/>
            <person name="Ray J."/>
            <person name="Liu H."/>
            <person name="Kuehl J.V."/>
            <person name="Melnyk R.A."/>
            <person name="Lamson J.S."/>
            <person name="Suh Y."/>
            <person name="Carlson H.K."/>
            <person name="Esquivel Z."/>
            <person name="Sadeeshkumar H."/>
            <person name="Chakraborty R."/>
            <person name="Zane G.M."/>
            <person name="Rubin B.E."/>
            <person name="Wall J.D."/>
            <person name="Visel A."/>
            <person name="Bristow J."/>
            <person name="Blow M.J."/>
            <person name="Arkin A.P."/>
            <person name="Deutschbauer A.M."/>
        </authorList>
    </citation>
    <scope>NUCLEOTIDE SEQUENCE [LARGE SCALE GENOMIC DNA]</scope>
    <source>
        <strain evidence="6 7">FW300-N2C3</strain>
    </source>
</reference>
<dbReference type="GO" id="GO:0016491">
    <property type="term" value="F:oxidoreductase activity"/>
    <property type="evidence" value="ECO:0007669"/>
    <property type="project" value="InterPro"/>
</dbReference>
<dbReference type="Pfam" id="PF09242">
    <property type="entry name" value="FCSD-flav_bind"/>
    <property type="match status" value="1"/>
</dbReference>
<evidence type="ECO:0000256" key="2">
    <source>
        <dbReference type="ARBA" id="ARBA00022827"/>
    </source>
</evidence>
<dbReference type="PANTHER" id="PTHR43755:SF1">
    <property type="entry name" value="FAD-DEPENDENT PYRIDINE NUCLEOTIDE-DISULPHIDE OXIDOREDUCTASE"/>
    <property type="match status" value="1"/>
</dbReference>
<dbReference type="SUPFAM" id="SSF55424">
    <property type="entry name" value="FAD/NAD-linked reductases, dimerisation (C-terminal) domain"/>
    <property type="match status" value="1"/>
</dbReference>
<evidence type="ECO:0000256" key="1">
    <source>
        <dbReference type="ARBA" id="ARBA00022630"/>
    </source>
</evidence>
<dbReference type="InterPro" id="IPR049386">
    <property type="entry name" value="FCSD_central"/>
</dbReference>
<accession>A0A0N9X4M7</accession>
<dbReference type="InterPro" id="IPR052541">
    <property type="entry name" value="SQRD"/>
</dbReference>
<dbReference type="InterPro" id="IPR023753">
    <property type="entry name" value="FAD/NAD-binding_dom"/>
</dbReference>
<protein>
    <submittedName>
        <fullName evidence="6">Pyridine nucleotide-disulfide oxidoreductase</fullName>
    </submittedName>
</protein>
<dbReference type="InterPro" id="IPR036188">
    <property type="entry name" value="FAD/NAD-bd_sf"/>
</dbReference>
<dbReference type="InterPro" id="IPR037092">
    <property type="entry name" value="FlavoCytC_S_DH_flav-bd_sf"/>
</dbReference>
<dbReference type="Pfam" id="PF21706">
    <property type="entry name" value="FCSD_central"/>
    <property type="match status" value="1"/>
</dbReference>
<gene>
    <name evidence="6" type="ORF">AO356_26460</name>
</gene>
<dbReference type="PRINTS" id="PR00368">
    <property type="entry name" value="FADPNR"/>
</dbReference>
<feature type="domain" description="FAD/NAD(P)-binding" evidence="3">
    <location>
        <begin position="37"/>
        <end position="151"/>
    </location>
</feature>
<dbReference type="EMBL" id="CP012831">
    <property type="protein sequence ID" value="ALI10207.1"/>
    <property type="molecule type" value="Genomic_DNA"/>
</dbReference>
<keyword evidence="1" id="KW-0285">Flavoprotein</keyword>
<dbReference type="Gene3D" id="3.90.760.10">
    <property type="entry name" value="Flavocytochrome c sulphide dehydrogenase, flavin-binding domain"/>
    <property type="match status" value="1"/>
</dbReference>
<dbReference type="RefSeq" id="WP_060742310.1">
    <property type="nucleotide sequence ID" value="NZ_CP012831.1"/>
</dbReference>
<feature type="domain" description="Flavocytochrome c sulphide dehydrogenase flavin-binding" evidence="4">
    <location>
        <begin position="360"/>
        <end position="429"/>
    </location>
</feature>
<feature type="domain" description="Sulfide dehydrogenase [flavocytochrome c] flavoprotein chain central" evidence="5">
    <location>
        <begin position="166"/>
        <end position="285"/>
    </location>
</feature>
<organism evidence="6 7">
    <name type="scientific">Pseudomonas fluorescens</name>
    <dbReference type="NCBI Taxonomy" id="294"/>
    <lineage>
        <taxon>Bacteria</taxon>
        <taxon>Pseudomonadati</taxon>
        <taxon>Pseudomonadota</taxon>
        <taxon>Gammaproteobacteria</taxon>
        <taxon>Pseudomonadales</taxon>
        <taxon>Pseudomonadaceae</taxon>
        <taxon>Pseudomonas</taxon>
    </lineage>
</organism>
<reference evidence="7" key="1">
    <citation type="submission" date="2015-09" db="EMBL/GenBank/DDBJ databases">
        <title>Whole genome sequence of Pseudomonas fluorescens FW300-N2C3.</title>
        <authorList>
            <person name="Ray J."/>
            <person name="Melnyk R."/>
            <person name="Deutschbauer A."/>
        </authorList>
    </citation>
    <scope>NUCLEOTIDE SEQUENCE [LARGE SCALE GENOMIC DNA]</scope>
    <source>
        <strain evidence="7">FW300-N2C3</strain>
    </source>
</reference>
<evidence type="ECO:0000259" key="5">
    <source>
        <dbReference type="Pfam" id="PF21706"/>
    </source>
</evidence>
<sequence length="436" mass="47317">MTTSLHFSRRTFLASILGSIAANFAYASTPLTGAGMRVGIVGAGVSGLMAARYLLELMPNVNITVLESGRDYHACFKSNEALAGLRPESDLRFDYANWANRVRWIQDKVTGIEPGKILTQRNGTQAFDKIIIATGVQFRYEEIEGLSEENSLKVPHAWGGEPQFTALKSQLSNIPDNGVVVITPPAGTYKCPPGPYERASLVAHYLRTHKPKAKLIIADANESFSKQPLFQQGWERLYGFGTSNSLIERISGAHGGKVVSVDVQRRHVKLESGDTIAADICNLIPPQHAGTMLTRSNLTNESGWCPVDKATMESTLMKHVYVVGDACDAATMPKSAFSATSQAKVCAFAIATEAAGNPSPSPHYMNACFSLLEPGYGISIAHQYGLDRSNNRIIQMSGGLTALEASQDDLSREALFSEDWFQTLTRQLFGPGDPLV</sequence>
<name>A0A0N9X4M7_PSEFL</name>
<dbReference type="Gene3D" id="3.50.50.60">
    <property type="entry name" value="FAD/NAD(P)-binding domain"/>
    <property type="match status" value="2"/>
</dbReference>
<dbReference type="OrthoDB" id="9802771at2"/>
<dbReference type="Pfam" id="PF07992">
    <property type="entry name" value="Pyr_redox_2"/>
    <property type="match status" value="1"/>
</dbReference>
<evidence type="ECO:0000259" key="4">
    <source>
        <dbReference type="Pfam" id="PF09242"/>
    </source>
</evidence>